<evidence type="ECO:0000256" key="4">
    <source>
        <dbReference type="ARBA" id="ARBA00011909"/>
    </source>
</evidence>
<feature type="domain" description="PTS EIIA type-2" evidence="19">
    <location>
        <begin position="490"/>
        <end position="632"/>
    </location>
</feature>
<dbReference type="Pfam" id="PF00359">
    <property type="entry name" value="PTS_EIIA_2"/>
    <property type="match status" value="1"/>
</dbReference>
<evidence type="ECO:0000256" key="14">
    <source>
        <dbReference type="ARBA" id="ARBA00022777"/>
    </source>
</evidence>
<keyword evidence="10" id="KW-0762">Sugar transport</keyword>
<evidence type="ECO:0000256" key="13">
    <source>
        <dbReference type="ARBA" id="ARBA00022692"/>
    </source>
</evidence>
<dbReference type="PROSITE" id="PS51094">
    <property type="entry name" value="PTS_EIIA_TYPE_2"/>
    <property type="match status" value="1"/>
</dbReference>
<evidence type="ECO:0000256" key="17">
    <source>
        <dbReference type="ARBA" id="ARBA00030684"/>
    </source>
</evidence>
<evidence type="ECO:0000313" key="22">
    <source>
        <dbReference type="EMBL" id="MBA0159750.1"/>
    </source>
</evidence>
<dbReference type="InterPro" id="IPR036095">
    <property type="entry name" value="PTS_EIIB-like_sf"/>
</dbReference>
<keyword evidence="9" id="KW-0597">Phosphoprotein</keyword>
<dbReference type="InterPro" id="IPR004718">
    <property type="entry name" value="PTS_IIC_mtl"/>
</dbReference>
<organism evidence="22 23">
    <name type="scientific">Pectobacterium versatile</name>
    <dbReference type="NCBI Taxonomy" id="2488639"/>
    <lineage>
        <taxon>Bacteria</taxon>
        <taxon>Pseudomonadati</taxon>
        <taxon>Pseudomonadota</taxon>
        <taxon>Gammaproteobacteria</taxon>
        <taxon>Enterobacterales</taxon>
        <taxon>Pectobacteriaceae</taxon>
        <taxon>Pectobacterium</taxon>
    </lineage>
</organism>
<evidence type="ECO:0000256" key="7">
    <source>
        <dbReference type="ARBA" id="ARBA00022475"/>
    </source>
</evidence>
<dbReference type="InterPro" id="IPR029503">
    <property type="entry name" value="PTS_EIIB_mannitol"/>
</dbReference>
<dbReference type="EC" id="2.7.1.197" evidence="4"/>
<accession>A0AAW3RWJ3</accession>
<dbReference type="InterPro" id="IPR013011">
    <property type="entry name" value="PTS_EIIB_2"/>
</dbReference>
<dbReference type="NCBIfam" id="NF011663">
    <property type="entry name" value="PRK15083.1"/>
    <property type="match status" value="1"/>
</dbReference>
<evidence type="ECO:0000259" key="21">
    <source>
        <dbReference type="PROSITE" id="PS51104"/>
    </source>
</evidence>
<dbReference type="InterPro" id="IPR013014">
    <property type="entry name" value="PTS_EIIC_2"/>
</dbReference>
<dbReference type="SUPFAM" id="SSF55804">
    <property type="entry name" value="Phoshotransferase/anion transport protein"/>
    <property type="match status" value="1"/>
</dbReference>
<keyword evidence="6" id="KW-0813">Transport</keyword>
<feature type="domain" description="PTS EIIB type-2" evidence="20">
    <location>
        <begin position="376"/>
        <end position="468"/>
    </location>
</feature>
<dbReference type="GO" id="GO:0005886">
    <property type="term" value="C:plasma membrane"/>
    <property type="evidence" value="ECO:0007669"/>
    <property type="project" value="UniProtKB-SubCell"/>
</dbReference>
<feature type="domain" description="PTS EIIC type-2" evidence="21">
    <location>
        <begin position="13"/>
        <end position="342"/>
    </location>
</feature>
<dbReference type="SUPFAM" id="SSF52794">
    <property type="entry name" value="PTS system IIB component-like"/>
    <property type="match status" value="1"/>
</dbReference>
<evidence type="ECO:0000256" key="16">
    <source>
        <dbReference type="ARBA" id="ARBA00023136"/>
    </source>
</evidence>
<feature type="transmembrane region" description="Helical" evidence="18">
    <location>
        <begin position="25"/>
        <end position="44"/>
    </location>
</feature>
<comment type="subunit">
    <text evidence="3">Homodimer.</text>
</comment>
<dbReference type="Gene3D" id="3.40.930.10">
    <property type="entry name" value="Mannitol-specific EII, Chain A"/>
    <property type="match status" value="1"/>
</dbReference>
<dbReference type="NCBIfam" id="TIGR00851">
    <property type="entry name" value="mtlA"/>
    <property type="match status" value="1"/>
</dbReference>
<dbReference type="FunFam" id="3.40.930.10:FF:000007">
    <property type="entry name" value="PTS system mannitol-specific transporter subunit IICBA"/>
    <property type="match status" value="1"/>
</dbReference>
<keyword evidence="14" id="KW-0418">Kinase</keyword>
<dbReference type="GO" id="GO:0016301">
    <property type="term" value="F:kinase activity"/>
    <property type="evidence" value="ECO:0007669"/>
    <property type="project" value="UniProtKB-KW"/>
</dbReference>
<feature type="transmembrane region" description="Helical" evidence="18">
    <location>
        <begin position="80"/>
        <end position="109"/>
    </location>
</feature>
<dbReference type="Pfam" id="PF02302">
    <property type="entry name" value="PTS_IIB"/>
    <property type="match status" value="1"/>
</dbReference>
<dbReference type="GO" id="GO:0090563">
    <property type="term" value="F:protein-phosphocysteine-sugar phosphotransferase activity"/>
    <property type="evidence" value="ECO:0007669"/>
    <property type="project" value="TreeGrafter"/>
</dbReference>
<evidence type="ECO:0000256" key="9">
    <source>
        <dbReference type="ARBA" id="ARBA00022553"/>
    </source>
</evidence>
<evidence type="ECO:0000256" key="5">
    <source>
        <dbReference type="ARBA" id="ARBA00015039"/>
    </source>
</evidence>
<keyword evidence="12" id="KW-0598">Phosphotransferase system</keyword>
<keyword evidence="15 18" id="KW-1133">Transmembrane helix</keyword>
<keyword evidence="8" id="KW-0997">Cell inner membrane</keyword>
<proteinExistence type="predicted"/>
<comment type="caution">
    <text evidence="22">The sequence shown here is derived from an EMBL/GenBank/DDBJ whole genome shotgun (WGS) entry which is preliminary data.</text>
</comment>
<dbReference type="AlphaFoldDB" id="A0AAW3RWJ3"/>
<dbReference type="Proteomes" id="UP000584405">
    <property type="component" value="Unassembled WGS sequence"/>
</dbReference>
<feature type="transmembrane region" description="Helical" evidence="18">
    <location>
        <begin position="130"/>
        <end position="154"/>
    </location>
</feature>
<evidence type="ECO:0000256" key="1">
    <source>
        <dbReference type="ARBA" id="ARBA00001655"/>
    </source>
</evidence>
<dbReference type="PROSITE" id="PS00372">
    <property type="entry name" value="PTS_EIIA_TYPE_2_HIS"/>
    <property type="match status" value="1"/>
</dbReference>
<evidence type="ECO:0000256" key="15">
    <source>
        <dbReference type="ARBA" id="ARBA00022989"/>
    </source>
</evidence>
<gene>
    <name evidence="22" type="ORF">H0253_12955</name>
</gene>
<evidence type="ECO:0000256" key="11">
    <source>
        <dbReference type="ARBA" id="ARBA00022679"/>
    </source>
</evidence>
<dbReference type="CDD" id="cd00211">
    <property type="entry name" value="PTS_IIA_fru"/>
    <property type="match status" value="1"/>
</dbReference>
<evidence type="ECO:0000256" key="12">
    <source>
        <dbReference type="ARBA" id="ARBA00022683"/>
    </source>
</evidence>
<dbReference type="InterPro" id="IPR003501">
    <property type="entry name" value="PTS_EIIB_2/3"/>
</dbReference>
<dbReference type="InterPro" id="IPR050893">
    <property type="entry name" value="Sugar_PTS"/>
</dbReference>
<dbReference type="InterPro" id="IPR002178">
    <property type="entry name" value="PTS_EIIA_type-2_dom"/>
</dbReference>
<evidence type="ECO:0000256" key="10">
    <source>
        <dbReference type="ARBA" id="ARBA00022597"/>
    </source>
</evidence>
<dbReference type="Pfam" id="PF02378">
    <property type="entry name" value="PTS_EIIC"/>
    <property type="match status" value="1"/>
</dbReference>
<dbReference type="CDD" id="cd05567">
    <property type="entry name" value="PTS_IIB_mannitol"/>
    <property type="match status" value="1"/>
</dbReference>
<dbReference type="PROSITE" id="PS51099">
    <property type="entry name" value="PTS_EIIB_TYPE_2"/>
    <property type="match status" value="1"/>
</dbReference>
<name>A0AAW3RWJ3_9GAMM</name>
<dbReference type="InterPro" id="IPR016152">
    <property type="entry name" value="PTrfase/Anion_transptr"/>
</dbReference>
<evidence type="ECO:0000256" key="3">
    <source>
        <dbReference type="ARBA" id="ARBA00011738"/>
    </source>
</evidence>
<feature type="transmembrane region" description="Helical" evidence="18">
    <location>
        <begin position="247"/>
        <end position="265"/>
    </location>
</feature>
<evidence type="ECO:0000256" key="2">
    <source>
        <dbReference type="ARBA" id="ARBA00004429"/>
    </source>
</evidence>
<feature type="transmembrane region" description="Helical" evidence="18">
    <location>
        <begin position="56"/>
        <end position="74"/>
    </location>
</feature>
<feature type="transmembrane region" description="Helical" evidence="18">
    <location>
        <begin position="214"/>
        <end position="235"/>
    </location>
</feature>
<evidence type="ECO:0000259" key="20">
    <source>
        <dbReference type="PROSITE" id="PS51099"/>
    </source>
</evidence>
<sequence length="635" mass="67205">MLSPDIKIKVQNFGRFLSNMVMPNIGAFIAWGIITALFIPTGWFPNATLAKLVGPMITYLLPLLIGYTGGRLVFGERGGVVGAITTMGVIVGTDIPMFLGAMIVGPLGGWAIKRFDHMVDGKIKSGFEMLVNNFSAGIIGMLLAILSFLAIGPLVEVFSQVLASGVNLMVQNNLLPLTSIFVEPAKILFLNNAINHGIFSPLGIQQATETGKSIFFLIEANPGPGMGVLMAYMFFGRGNAKESAPGAAIIHFLGGIHEIYFPYVLMNPRLIIAVILGGMTGVFTLSVLGGGLVSPASPGSILAVLAMTPKGAYFANLAAIAAAFAVSFIVSAILLKSTKQKEEDLGDATRRVQEMKASSKGTATNVGVSGDMSTVRKIIVACDAGMGSSAMGAGVLRKKVQDAGLTNISVTNSAINSLPDDVDLVITHRDLTERAMRHAPQAQHISLTNFLDSGLYSDLVARLTAAQGAVKSEAVATPAPAVADAQTNLFQLGAGNVFLNQHATDKEQAIRFAGEQLVKGGYVEPAYVEAMLEREKLTSTYLGESIAVPHGTIEAKDRVLKTGVVFCQYPEGVRFGDEEDEVARLVIGIAARNNEHIQVITSLTNALDDDAVIERLAQTQDVQEVLDLLSGKKSA</sequence>
<comment type="subcellular location">
    <subcellularLocation>
        <location evidence="2">Cell inner membrane</location>
        <topology evidence="2">Multi-pass membrane protein</topology>
    </subcellularLocation>
</comment>
<reference evidence="22 23" key="1">
    <citation type="submission" date="2020-07" db="EMBL/GenBank/DDBJ databases">
        <title>Updated taxonomy of Pectobacterium genus in the CIRM-CFBP bacterial collection: when new species reveal old endemic population.</title>
        <authorList>
            <person name="Pedron J."/>
            <person name="Barny M.A."/>
            <person name="Portier P."/>
        </authorList>
    </citation>
    <scope>NUCLEOTIDE SEQUENCE [LARGE SCALE GENOMIC DNA]</scope>
    <source>
        <strain evidence="22 23">CFBP5669</strain>
    </source>
</reference>
<dbReference type="GO" id="GO:0022872">
    <property type="term" value="F:protein-N(PI)-phosphohistidine-mannitol phosphotransferase system transmembrane transporter activity"/>
    <property type="evidence" value="ECO:0007669"/>
    <property type="project" value="InterPro"/>
</dbReference>
<dbReference type="PANTHER" id="PTHR30181">
    <property type="entry name" value="MANNITOL PERMEASE IIC COMPONENT"/>
    <property type="match status" value="1"/>
</dbReference>
<keyword evidence="16 18" id="KW-0472">Membrane</keyword>
<dbReference type="FunFam" id="3.40.50.2300:FF:000047">
    <property type="entry name" value="PTS system mannitol-specific transporter subunit IICBA"/>
    <property type="match status" value="1"/>
</dbReference>
<dbReference type="PANTHER" id="PTHR30181:SF2">
    <property type="entry name" value="PTS SYSTEM MANNITOL-SPECIFIC EIICBA COMPONENT"/>
    <property type="match status" value="1"/>
</dbReference>
<evidence type="ECO:0000256" key="18">
    <source>
        <dbReference type="SAM" id="Phobius"/>
    </source>
</evidence>
<evidence type="ECO:0000256" key="8">
    <source>
        <dbReference type="ARBA" id="ARBA00022519"/>
    </source>
</evidence>
<comment type="catalytic activity">
    <reaction evidence="1">
        <text>D-mannitol(out) + N(pros)-phospho-L-histidyl-[protein] = D-mannitol 1-phosphate(in) + L-histidyl-[protein]</text>
        <dbReference type="Rhea" id="RHEA:33363"/>
        <dbReference type="Rhea" id="RHEA-COMP:9745"/>
        <dbReference type="Rhea" id="RHEA-COMP:9746"/>
        <dbReference type="ChEBI" id="CHEBI:16899"/>
        <dbReference type="ChEBI" id="CHEBI:29979"/>
        <dbReference type="ChEBI" id="CHEBI:61381"/>
        <dbReference type="ChEBI" id="CHEBI:64837"/>
        <dbReference type="EC" id="2.7.1.197"/>
    </reaction>
</comment>
<evidence type="ECO:0000256" key="6">
    <source>
        <dbReference type="ARBA" id="ARBA00022448"/>
    </source>
</evidence>
<dbReference type="Gene3D" id="3.40.50.2300">
    <property type="match status" value="1"/>
</dbReference>
<keyword evidence="7" id="KW-1003">Cell membrane</keyword>
<dbReference type="PROSITE" id="PS51104">
    <property type="entry name" value="PTS_EIIC_TYPE_2"/>
    <property type="match status" value="1"/>
</dbReference>
<feature type="transmembrane region" description="Helical" evidence="18">
    <location>
        <begin position="313"/>
        <end position="335"/>
    </location>
</feature>
<dbReference type="InterPro" id="IPR003352">
    <property type="entry name" value="PTS_EIIC"/>
</dbReference>
<keyword evidence="13 18" id="KW-0812">Transmembrane</keyword>
<dbReference type="GO" id="GO:0009401">
    <property type="term" value="P:phosphoenolpyruvate-dependent sugar phosphotransferase system"/>
    <property type="evidence" value="ECO:0007669"/>
    <property type="project" value="UniProtKB-KW"/>
</dbReference>
<dbReference type="RefSeq" id="WP_127031829.1">
    <property type="nucleotide sequence ID" value="NZ_CAKLHZ010000025.1"/>
</dbReference>
<evidence type="ECO:0000313" key="23">
    <source>
        <dbReference type="Proteomes" id="UP000584405"/>
    </source>
</evidence>
<evidence type="ECO:0000259" key="19">
    <source>
        <dbReference type="PROSITE" id="PS51094"/>
    </source>
</evidence>
<protein>
    <recommendedName>
        <fullName evidence="5">PTS system mannitol-specific EIICBA component</fullName>
        <ecNumber evidence="4">2.7.1.197</ecNumber>
    </recommendedName>
    <alternativeName>
        <fullName evidence="17">EIICBA-Mtl</fullName>
    </alternativeName>
</protein>
<feature type="transmembrane region" description="Helical" evidence="18">
    <location>
        <begin position="270"/>
        <end position="293"/>
    </location>
</feature>
<keyword evidence="11" id="KW-0808">Transferase</keyword>
<dbReference type="EMBL" id="JACDRT010000009">
    <property type="protein sequence ID" value="MBA0159750.1"/>
    <property type="molecule type" value="Genomic_DNA"/>
</dbReference>